<dbReference type="Proteomes" id="UP001501447">
    <property type="component" value="Unassembled WGS sequence"/>
</dbReference>
<accession>A0ABN3PZY3</accession>
<gene>
    <name evidence="1" type="ORF">GCM10009863_20780</name>
</gene>
<evidence type="ECO:0000313" key="2">
    <source>
        <dbReference type="Proteomes" id="UP001501447"/>
    </source>
</evidence>
<name>A0ABN3PZY3_9ACTN</name>
<dbReference type="SUPFAM" id="SSF53756">
    <property type="entry name" value="UDP-Glycosyltransferase/glycogen phosphorylase"/>
    <property type="match status" value="1"/>
</dbReference>
<protein>
    <recommendedName>
        <fullName evidence="3">UDP-glucuronosyltransferase-like protein</fullName>
    </recommendedName>
</protein>
<dbReference type="RefSeq" id="WP_344564466.1">
    <property type="nucleotide sequence ID" value="NZ_BAAARJ010000006.1"/>
</dbReference>
<keyword evidence="2" id="KW-1185">Reference proteome</keyword>
<dbReference type="Gene3D" id="3.40.50.2000">
    <property type="entry name" value="Glycogen Phosphorylase B"/>
    <property type="match status" value="1"/>
</dbReference>
<evidence type="ECO:0008006" key="3">
    <source>
        <dbReference type="Google" id="ProtNLM"/>
    </source>
</evidence>
<dbReference type="EMBL" id="BAAARJ010000006">
    <property type="protein sequence ID" value="GAA2607192.1"/>
    <property type="molecule type" value="Genomic_DNA"/>
</dbReference>
<evidence type="ECO:0000313" key="1">
    <source>
        <dbReference type="EMBL" id="GAA2607192.1"/>
    </source>
</evidence>
<organism evidence="1 2">
    <name type="scientific">Streptomyces axinellae</name>
    <dbReference type="NCBI Taxonomy" id="552788"/>
    <lineage>
        <taxon>Bacteria</taxon>
        <taxon>Bacillati</taxon>
        <taxon>Actinomycetota</taxon>
        <taxon>Actinomycetes</taxon>
        <taxon>Kitasatosporales</taxon>
        <taxon>Streptomycetaceae</taxon>
        <taxon>Streptomyces</taxon>
    </lineage>
</organism>
<dbReference type="Pfam" id="PF13528">
    <property type="entry name" value="Glyco_trans_1_3"/>
    <property type="match status" value="1"/>
</dbReference>
<reference evidence="1 2" key="1">
    <citation type="journal article" date="2019" name="Int. J. Syst. Evol. Microbiol.">
        <title>The Global Catalogue of Microorganisms (GCM) 10K type strain sequencing project: providing services to taxonomists for standard genome sequencing and annotation.</title>
        <authorList>
            <consortium name="The Broad Institute Genomics Platform"/>
            <consortium name="The Broad Institute Genome Sequencing Center for Infectious Disease"/>
            <person name="Wu L."/>
            <person name="Ma J."/>
        </authorList>
    </citation>
    <scope>NUCLEOTIDE SEQUENCE [LARGE SCALE GENOMIC DNA]</scope>
    <source>
        <strain evidence="1 2">JCM 16373</strain>
    </source>
</reference>
<comment type="caution">
    <text evidence="1">The sequence shown here is derived from an EMBL/GenBank/DDBJ whole genome shotgun (WGS) entry which is preliminary data.</text>
</comment>
<sequence>MPLVASPLDVVIGVNGIGMGHSVRESEIAQHLRARGHRVRIVTTSEPRARYFSEQDFTVLEAWMPKLIEHGHRIRKRDLVRNNARHVLPGLHRHRAVRHALTADGVPDIFLTDYEPNVSRLAAHLRRPLISVDQQSKYRYLGLPPLPPYSQAPDRQRLRLFAPHPDHAFICSFVPLTSADPKLEFLPPVLPDAVRNAQTSSEPLCTGYFSHYFHHGPGPYVERLAAFFRDDVPDRRLRLYVQPADLPELTAHSGGNVEIRAFDRAGFLADMARSEAVFSNAGFNLIAEAIALGKPLFLVPLPTYDQHWCAHAVADAGLGVWSAGLDGKEVREFLLRVDDLAAAVRDHRDRHLAGDPRKRIAQFLEAMPR</sequence>
<proteinExistence type="predicted"/>